<accession>K0K394</accession>
<evidence type="ECO:0000313" key="2">
    <source>
        <dbReference type="Proteomes" id="UP000006281"/>
    </source>
</evidence>
<sequence length="40" mass="4071">MPIPPTLVGGIGSLSEGQFTMSLVPAEGSTVEPLVSTVDR</sequence>
<reference evidence="1 2" key="1">
    <citation type="journal article" date="2012" name="BMC Genomics">
        <title>Complete genome sequence of Saccharothrix espanaensis DSM 44229T and comparison to the other completely sequenced Pseudonocardiaceae.</title>
        <authorList>
            <person name="Strobel T."/>
            <person name="Al-Dilaimi A."/>
            <person name="Blom J."/>
            <person name="Gessner A."/>
            <person name="Kalinowski J."/>
            <person name="Luzhetska M."/>
            <person name="Puhler A."/>
            <person name="Szczepanowski R."/>
            <person name="Bechthold A."/>
            <person name="Ruckert C."/>
        </authorList>
    </citation>
    <scope>NUCLEOTIDE SEQUENCE [LARGE SCALE GENOMIC DNA]</scope>
    <source>
        <strain evidence="2">ATCC 51144 / DSM 44229 / JCM 9112 / NBRC 15066 / NRRL 15764</strain>
    </source>
</reference>
<dbReference type="KEGG" id="sesp:BN6_55220"/>
<dbReference type="HOGENOM" id="CLU_3296079_0_0_11"/>
<dbReference type="EMBL" id="HE804045">
    <property type="protein sequence ID" value="CCH32781.1"/>
    <property type="molecule type" value="Genomic_DNA"/>
</dbReference>
<proteinExistence type="predicted"/>
<protein>
    <submittedName>
        <fullName evidence="1">Uncharacterized protein</fullName>
    </submittedName>
</protein>
<name>K0K394_SACES</name>
<evidence type="ECO:0000313" key="1">
    <source>
        <dbReference type="EMBL" id="CCH32781.1"/>
    </source>
</evidence>
<organism evidence="1 2">
    <name type="scientific">Saccharothrix espanaensis (strain ATCC 51144 / DSM 44229 / JCM 9112 / NBRC 15066 / NRRL 15764)</name>
    <dbReference type="NCBI Taxonomy" id="1179773"/>
    <lineage>
        <taxon>Bacteria</taxon>
        <taxon>Bacillati</taxon>
        <taxon>Actinomycetota</taxon>
        <taxon>Actinomycetes</taxon>
        <taxon>Pseudonocardiales</taxon>
        <taxon>Pseudonocardiaceae</taxon>
        <taxon>Saccharothrix</taxon>
    </lineage>
</organism>
<dbReference type="RefSeq" id="WP_015102893.1">
    <property type="nucleotide sequence ID" value="NC_019673.1"/>
</dbReference>
<gene>
    <name evidence="1" type="ordered locus">BN6_55220</name>
</gene>
<dbReference type="AlphaFoldDB" id="K0K394"/>
<keyword evidence="2" id="KW-1185">Reference proteome</keyword>
<dbReference type="STRING" id="1179773.BN6_55220"/>
<dbReference type="PATRIC" id="fig|1179773.3.peg.5565"/>
<dbReference type="Proteomes" id="UP000006281">
    <property type="component" value="Chromosome"/>
</dbReference>